<protein>
    <recommendedName>
        <fullName evidence="6">FAD-binding domain-containing protein</fullName>
    </recommendedName>
</protein>
<dbReference type="OrthoDB" id="16820at2759"/>
<evidence type="ECO:0000256" key="1">
    <source>
        <dbReference type="ARBA" id="ARBA00007992"/>
    </source>
</evidence>
<gene>
    <name evidence="7" type="ORF">N7509_003940</name>
</gene>
<feature type="domain" description="FAD-binding" evidence="6">
    <location>
        <begin position="7"/>
        <end position="215"/>
    </location>
</feature>
<keyword evidence="5" id="KW-0503">Monooxygenase</keyword>
<evidence type="ECO:0000313" key="8">
    <source>
        <dbReference type="Proteomes" id="UP001147747"/>
    </source>
</evidence>
<dbReference type="Pfam" id="PF01494">
    <property type="entry name" value="FAD_binding_3"/>
    <property type="match status" value="2"/>
</dbReference>
<keyword evidence="3" id="KW-0274">FAD</keyword>
<reference evidence="7" key="2">
    <citation type="journal article" date="2023" name="IMA Fungus">
        <title>Comparative genomic study of the Penicillium genus elucidates a diverse pangenome and 15 lateral gene transfer events.</title>
        <authorList>
            <person name="Petersen C."/>
            <person name="Sorensen T."/>
            <person name="Nielsen M.R."/>
            <person name="Sondergaard T.E."/>
            <person name="Sorensen J.L."/>
            <person name="Fitzpatrick D.A."/>
            <person name="Frisvad J.C."/>
            <person name="Nielsen K.L."/>
        </authorList>
    </citation>
    <scope>NUCLEOTIDE SEQUENCE</scope>
    <source>
        <strain evidence="7">IBT 29677</strain>
    </source>
</reference>
<dbReference type="AlphaFoldDB" id="A0A9X0BBY4"/>
<dbReference type="GO" id="GO:0004497">
    <property type="term" value="F:monooxygenase activity"/>
    <property type="evidence" value="ECO:0007669"/>
    <property type="project" value="UniProtKB-KW"/>
</dbReference>
<evidence type="ECO:0000256" key="4">
    <source>
        <dbReference type="ARBA" id="ARBA00023002"/>
    </source>
</evidence>
<keyword evidence="8" id="KW-1185">Reference proteome</keyword>
<reference evidence="7" key="1">
    <citation type="submission" date="2022-12" db="EMBL/GenBank/DDBJ databases">
        <authorList>
            <person name="Petersen C."/>
        </authorList>
    </citation>
    <scope>NUCLEOTIDE SEQUENCE</scope>
    <source>
        <strain evidence="7">IBT 29677</strain>
    </source>
</reference>
<dbReference type="GeneID" id="81367557"/>
<dbReference type="PANTHER" id="PTHR13789:SF316">
    <property type="entry name" value="FAD-BINDING DOMAIN-CONTAINING PROTEIN"/>
    <property type="match status" value="1"/>
</dbReference>
<dbReference type="SUPFAM" id="SSF51905">
    <property type="entry name" value="FAD/NAD(P)-binding domain"/>
    <property type="match status" value="1"/>
</dbReference>
<dbReference type="Proteomes" id="UP001147747">
    <property type="component" value="Unassembled WGS sequence"/>
</dbReference>
<dbReference type="EMBL" id="JAPZBU010000005">
    <property type="protein sequence ID" value="KAJ5404069.1"/>
    <property type="molecule type" value="Genomic_DNA"/>
</dbReference>
<dbReference type="Gene3D" id="3.50.50.60">
    <property type="entry name" value="FAD/NAD(P)-binding domain"/>
    <property type="match status" value="1"/>
</dbReference>
<dbReference type="InterPro" id="IPR050493">
    <property type="entry name" value="FAD-dep_Monooxygenase_BioMet"/>
</dbReference>
<feature type="domain" description="FAD-binding" evidence="6">
    <location>
        <begin position="297"/>
        <end position="360"/>
    </location>
</feature>
<dbReference type="PRINTS" id="PR00420">
    <property type="entry name" value="RNGMNOXGNASE"/>
</dbReference>
<keyword evidence="4" id="KW-0560">Oxidoreductase</keyword>
<dbReference type="GO" id="GO:0071949">
    <property type="term" value="F:FAD binding"/>
    <property type="evidence" value="ECO:0007669"/>
    <property type="project" value="InterPro"/>
</dbReference>
<organism evidence="7 8">
    <name type="scientific">Penicillium cosmopolitanum</name>
    <dbReference type="NCBI Taxonomy" id="1131564"/>
    <lineage>
        <taxon>Eukaryota</taxon>
        <taxon>Fungi</taxon>
        <taxon>Dikarya</taxon>
        <taxon>Ascomycota</taxon>
        <taxon>Pezizomycotina</taxon>
        <taxon>Eurotiomycetes</taxon>
        <taxon>Eurotiomycetidae</taxon>
        <taxon>Eurotiales</taxon>
        <taxon>Aspergillaceae</taxon>
        <taxon>Penicillium</taxon>
    </lineage>
</organism>
<evidence type="ECO:0000256" key="5">
    <source>
        <dbReference type="ARBA" id="ARBA00023033"/>
    </source>
</evidence>
<accession>A0A9X0BBY4</accession>
<evidence type="ECO:0000259" key="6">
    <source>
        <dbReference type="Pfam" id="PF01494"/>
    </source>
</evidence>
<dbReference type="RefSeq" id="XP_056491311.1">
    <property type="nucleotide sequence ID" value="XM_056628577.1"/>
</dbReference>
<comment type="similarity">
    <text evidence="1">Belongs to the paxM FAD-dependent monooxygenase family.</text>
</comment>
<dbReference type="InterPro" id="IPR036188">
    <property type="entry name" value="FAD/NAD-bd_sf"/>
</dbReference>
<comment type="caution">
    <text evidence="7">The sequence shown here is derived from an EMBL/GenBank/DDBJ whole genome shotgun (WGS) entry which is preliminary data.</text>
</comment>
<sequence>MADVLSDVAIIGAGLGGAALAIALSRRGIPCRIYESRSEDSETFGSGVTLGPNGCRVLDRLGILPRVATQSYQTEYHVLKDAEGTTVNKTNLAMERLYGYKGLRIYRQALKQELRAVLKEHSVRVEYDVKFEKVIEEAEDSVTFLVSGRTERASLLIGADGIHSTVRKHLTSAVPDYMGLICIYGHLPTDRVPWLIEEAEKSCTIQDDPGALFMIPELHDGSDLMVGRQFPHPALDRAGWNALAEDKDKLYALMCKDYERWGLPAKYLMELLSTRKEGLLLWPFYRMPKLPRWASSAGRVILIGDAAHAMPPSSGQGVNQALEDASTLAVLLSSLHGPTSLNKTLDFWWNLRQPRIDAILKMTDETNKKRLSKSQRLVLEQGMGITVSTSSHPMI</sequence>
<evidence type="ECO:0000256" key="3">
    <source>
        <dbReference type="ARBA" id="ARBA00022827"/>
    </source>
</evidence>
<dbReference type="PANTHER" id="PTHR13789">
    <property type="entry name" value="MONOOXYGENASE"/>
    <property type="match status" value="1"/>
</dbReference>
<evidence type="ECO:0000256" key="2">
    <source>
        <dbReference type="ARBA" id="ARBA00022630"/>
    </source>
</evidence>
<dbReference type="InterPro" id="IPR002938">
    <property type="entry name" value="FAD-bd"/>
</dbReference>
<name>A0A9X0BBY4_9EURO</name>
<evidence type="ECO:0000313" key="7">
    <source>
        <dbReference type="EMBL" id="KAJ5404069.1"/>
    </source>
</evidence>
<keyword evidence="2" id="KW-0285">Flavoprotein</keyword>
<proteinExistence type="inferred from homology"/>